<reference evidence="11" key="1">
    <citation type="submission" date="2021-03" db="EMBL/GenBank/DDBJ databases">
        <title>Leucobacter chromiisoli sp. nov., isolated from chromium-containing soil of chemical plant.</title>
        <authorList>
            <person name="Xu Z."/>
        </authorList>
    </citation>
    <scope>NUCLEOTIDE SEQUENCE</scope>
    <source>
        <strain evidence="11">A2</strain>
    </source>
</reference>
<evidence type="ECO:0000259" key="9">
    <source>
        <dbReference type="Pfam" id="PF01379"/>
    </source>
</evidence>
<organism evidence="11 12">
    <name type="scientific">Leucobacter ruminantium</name>
    <dbReference type="NCBI Taxonomy" id="1289170"/>
    <lineage>
        <taxon>Bacteria</taxon>
        <taxon>Bacillati</taxon>
        <taxon>Actinomycetota</taxon>
        <taxon>Actinomycetes</taxon>
        <taxon>Micrococcales</taxon>
        <taxon>Microbacteriaceae</taxon>
        <taxon>Leucobacter</taxon>
    </lineage>
</organism>
<feature type="modified residue" description="S-(dipyrrolylmethanemethyl)cysteine" evidence="7">
    <location>
        <position position="266"/>
    </location>
</feature>
<gene>
    <name evidence="7 11" type="primary">hemC</name>
    <name evidence="11" type="ORF">J4H91_05055</name>
</gene>
<evidence type="ECO:0000256" key="4">
    <source>
        <dbReference type="ARBA" id="ARBA00022679"/>
    </source>
</evidence>
<evidence type="ECO:0000256" key="6">
    <source>
        <dbReference type="ARBA" id="ARBA00048169"/>
    </source>
</evidence>
<dbReference type="InterPro" id="IPR022417">
    <property type="entry name" value="Porphobilin_deaminase_N"/>
</dbReference>
<evidence type="ECO:0000256" key="8">
    <source>
        <dbReference type="SAM" id="MobiDB-lite"/>
    </source>
</evidence>
<evidence type="ECO:0000256" key="5">
    <source>
        <dbReference type="ARBA" id="ARBA00023244"/>
    </source>
</evidence>
<dbReference type="AlphaFoldDB" id="A0A939LUL6"/>
<protein>
    <recommendedName>
        <fullName evidence="7">Porphobilinogen deaminase</fullName>
        <shortName evidence="7">PBG</shortName>
        <ecNumber evidence="7">2.5.1.61</ecNumber>
    </recommendedName>
    <alternativeName>
        <fullName evidence="7">Hydroxymethylbilane synthase</fullName>
        <shortName evidence="7">HMBS</shortName>
    </alternativeName>
    <alternativeName>
        <fullName evidence="7">Pre-uroporphyrinogen synthase</fullName>
    </alternativeName>
</protein>
<dbReference type="InterPro" id="IPR036803">
    <property type="entry name" value="Porphobilinogen_deaminase_C_sf"/>
</dbReference>
<evidence type="ECO:0000256" key="7">
    <source>
        <dbReference type="HAMAP-Rule" id="MF_00260"/>
    </source>
</evidence>
<dbReference type="FunFam" id="3.40.190.10:FF:000005">
    <property type="entry name" value="Porphobilinogen deaminase"/>
    <property type="match status" value="1"/>
</dbReference>
<dbReference type="InterPro" id="IPR000860">
    <property type="entry name" value="HemC"/>
</dbReference>
<dbReference type="GO" id="GO:0005737">
    <property type="term" value="C:cytoplasm"/>
    <property type="evidence" value="ECO:0007669"/>
    <property type="project" value="UniProtKB-UniRule"/>
</dbReference>
<comment type="similarity">
    <text evidence="2 7">Belongs to the HMBS family.</text>
</comment>
<dbReference type="HAMAP" id="MF_00260">
    <property type="entry name" value="Porphobil_deam"/>
    <property type="match status" value="1"/>
</dbReference>
<dbReference type="SUPFAM" id="SSF53850">
    <property type="entry name" value="Periplasmic binding protein-like II"/>
    <property type="match status" value="1"/>
</dbReference>
<proteinExistence type="inferred from homology"/>
<dbReference type="Pfam" id="PF03900">
    <property type="entry name" value="Porphobil_deamC"/>
    <property type="match status" value="1"/>
</dbReference>
<dbReference type="EC" id="2.5.1.61" evidence="7"/>
<evidence type="ECO:0000259" key="10">
    <source>
        <dbReference type="Pfam" id="PF03900"/>
    </source>
</evidence>
<dbReference type="PIRSF" id="PIRSF001438">
    <property type="entry name" value="4pyrrol_synth_OHMeBilane_synth"/>
    <property type="match status" value="1"/>
</dbReference>
<dbReference type="Proteomes" id="UP000664398">
    <property type="component" value="Unassembled WGS sequence"/>
</dbReference>
<comment type="catalytic activity">
    <reaction evidence="6 7">
        <text>4 porphobilinogen + H2O = hydroxymethylbilane + 4 NH4(+)</text>
        <dbReference type="Rhea" id="RHEA:13185"/>
        <dbReference type="ChEBI" id="CHEBI:15377"/>
        <dbReference type="ChEBI" id="CHEBI:28938"/>
        <dbReference type="ChEBI" id="CHEBI:57845"/>
        <dbReference type="ChEBI" id="CHEBI:58126"/>
        <dbReference type="EC" id="2.5.1.61"/>
    </reaction>
</comment>
<dbReference type="GO" id="GO:0004418">
    <property type="term" value="F:hydroxymethylbilane synthase activity"/>
    <property type="evidence" value="ECO:0007669"/>
    <property type="project" value="UniProtKB-UniRule"/>
</dbReference>
<feature type="region of interest" description="Disordered" evidence="8">
    <location>
        <begin position="337"/>
        <end position="361"/>
    </location>
</feature>
<dbReference type="EMBL" id="JAGDYL010000006">
    <property type="protein sequence ID" value="MBO1804686.1"/>
    <property type="molecule type" value="Genomic_DNA"/>
</dbReference>
<dbReference type="SUPFAM" id="SSF54782">
    <property type="entry name" value="Porphobilinogen deaminase (hydroxymethylbilane synthase), C-terminal domain"/>
    <property type="match status" value="1"/>
</dbReference>
<keyword evidence="12" id="KW-1185">Reference proteome</keyword>
<comment type="miscellaneous">
    <text evidence="7">The porphobilinogen subunits are added to the dipyrromethane group.</text>
</comment>
<evidence type="ECO:0000313" key="11">
    <source>
        <dbReference type="EMBL" id="MBO1804686.1"/>
    </source>
</evidence>
<dbReference type="Pfam" id="PF01379">
    <property type="entry name" value="Porphobil_deam"/>
    <property type="match status" value="1"/>
</dbReference>
<sequence length="361" mass="36746">MNTLDRHNTGAEGTRVFVAEGAVDAAPGLLRVGTRGSALAVAQTTTVAEIMAAATGLDVALVIVTTQGDTSRAPLSQLGGTGVFVSTLRDALLAGECDFAVHSLKDLPTGACPGIGIGAIPERADARDALCARDGLTLDALPSGARVGTGSPRRAAQLLARRPDLDVRDLRGNVDTRLGRVGVDLDAVVLACAGLDRLGRSESITERFPLDEAPAAPGQGALAIEVRADDATRSPYAEALAALDHAESRASALAERAVLATLEAGCGAPVGATAHVGEGRLVLRAEVASLDGTQRLVTVEELPWAAGDPEHAQTPQRLGRAVAQRLFEMGAAMIAPLSGTAPGADRPGGSRPDSSLPGAPR</sequence>
<keyword evidence="5 7" id="KW-0627">Porphyrin biosynthesis</keyword>
<comment type="cofactor">
    <cofactor evidence="7">
        <name>dipyrromethane</name>
        <dbReference type="ChEBI" id="CHEBI:60342"/>
    </cofactor>
    <text evidence="7">Binds 1 dipyrromethane group covalently.</text>
</comment>
<comment type="caution">
    <text evidence="11">The sequence shown here is derived from an EMBL/GenBank/DDBJ whole genome shotgun (WGS) entry which is preliminary data.</text>
</comment>
<dbReference type="PANTHER" id="PTHR11557">
    <property type="entry name" value="PORPHOBILINOGEN DEAMINASE"/>
    <property type="match status" value="1"/>
</dbReference>
<feature type="domain" description="Porphobilinogen deaminase C-terminal" evidence="10">
    <location>
        <begin position="252"/>
        <end position="327"/>
    </location>
</feature>
<dbReference type="NCBIfam" id="TIGR00212">
    <property type="entry name" value="hemC"/>
    <property type="match status" value="1"/>
</dbReference>
<comment type="subunit">
    <text evidence="3 7">Monomer.</text>
</comment>
<evidence type="ECO:0000313" key="12">
    <source>
        <dbReference type="Proteomes" id="UP000664398"/>
    </source>
</evidence>
<dbReference type="InterPro" id="IPR022418">
    <property type="entry name" value="Porphobilinogen_deaminase_C"/>
</dbReference>
<dbReference type="PROSITE" id="PS00533">
    <property type="entry name" value="PORPHOBILINOGEN_DEAM"/>
    <property type="match status" value="1"/>
</dbReference>
<evidence type="ECO:0000256" key="2">
    <source>
        <dbReference type="ARBA" id="ARBA00005638"/>
    </source>
</evidence>
<evidence type="ECO:0000256" key="1">
    <source>
        <dbReference type="ARBA" id="ARBA00002869"/>
    </source>
</evidence>
<dbReference type="RefSeq" id="WP_208045172.1">
    <property type="nucleotide sequence ID" value="NZ_JAGDYL010000006.1"/>
</dbReference>
<dbReference type="Gene3D" id="3.30.160.40">
    <property type="entry name" value="Porphobilinogen deaminase, C-terminal domain"/>
    <property type="match status" value="1"/>
</dbReference>
<dbReference type="InterPro" id="IPR022419">
    <property type="entry name" value="Porphobilin_deaminase_cofac_BS"/>
</dbReference>
<accession>A0A939LUL6</accession>
<dbReference type="GO" id="GO:0006782">
    <property type="term" value="P:protoporphyrinogen IX biosynthetic process"/>
    <property type="evidence" value="ECO:0007669"/>
    <property type="project" value="UniProtKB-UniRule"/>
</dbReference>
<dbReference type="PRINTS" id="PR00151">
    <property type="entry name" value="PORPHBDMNASE"/>
</dbReference>
<feature type="domain" description="Porphobilinogen deaminase N-terminal" evidence="9">
    <location>
        <begin position="30"/>
        <end position="231"/>
    </location>
</feature>
<dbReference type="Gene3D" id="3.40.190.10">
    <property type="entry name" value="Periplasmic binding protein-like II"/>
    <property type="match status" value="2"/>
</dbReference>
<name>A0A939LUL6_9MICO</name>
<comment type="function">
    <text evidence="1 7">Tetrapolymerization of the monopyrrole PBG into the hydroxymethylbilane pre-uroporphyrinogen in several discrete steps.</text>
</comment>
<dbReference type="PANTHER" id="PTHR11557:SF0">
    <property type="entry name" value="PORPHOBILINOGEN DEAMINASE"/>
    <property type="match status" value="1"/>
</dbReference>
<evidence type="ECO:0000256" key="3">
    <source>
        <dbReference type="ARBA" id="ARBA00011245"/>
    </source>
</evidence>
<keyword evidence="4 7" id="KW-0808">Transferase</keyword>